<dbReference type="InterPro" id="IPR050648">
    <property type="entry name" value="F-box_LRR-repeat"/>
</dbReference>
<feature type="compositionally biased region" description="Gly residues" evidence="2">
    <location>
        <begin position="978"/>
        <end position="987"/>
    </location>
</feature>
<dbReference type="Gene3D" id="3.80.10.10">
    <property type="entry name" value="Ribonuclease Inhibitor"/>
    <property type="match status" value="3"/>
</dbReference>
<feature type="region of interest" description="Disordered" evidence="2">
    <location>
        <begin position="962"/>
        <end position="1048"/>
    </location>
</feature>
<dbReference type="VEuPathDB" id="FungiDB:BD410DRAFT_817845"/>
<keyword evidence="7" id="KW-1185">Reference proteome</keyword>
<sequence>MQSSLAPSYPADVAPAMWSSSHRRQRAQTPPHSPASRLPPELLIHILKQLHSTRDLHSALLVSRAWCECAVELLWHRPSLPDLARLVQMLTVICAEDQTFQYANFIRRLNFLSLGRELTDVLFTRLEKCTRLERLTLVNCTEITDEALYRVLPLCPNLVALDLTNIASASDKCIISFAEAATKLQGINLGGCKAITDAGVLALAKRCPLLRRIKLSGLRNITDRSVTALAKSCPLLLEIDLNGCTKVTDHSARELWTNLHHLRELRLAHCADLTDSAFPAPGTQQDPAPTGPHPFPLSQPLISEPLPPLRLARPFEHLRMLDLTACQLITDEAVEGIVTNAPKIRNLVLAKCSQLTDTAVESICKLGKHLHYLHLGHAGSITDRSVKTLARSCNRLRYIDLACCPLLTDMSVFELGSLPKLRRIGLVHVSNLTDQAIFSLADSHSALERIHLSYCEQITVLAVHFLLQRLTKLTHLSLTGIPAFRRPELQQFCRSPPREFNTSQRSAFCVYSGKGVNDLRKYLADLMESVQAEVDAGDNDTDYEGEGDEDDDQTGYLEDESEREPDGAGERFAEDVETVRNMLAPLGWEGIERGENIGHPMARGEVVVARPRPHRTHTNGHAPPASTYQQFVAQASGTGNVAPVRLRGPAVAGLPEQDTNPSSVRTTPSPPAQPGPDVGTPNANRTLHRPRVFGQDPIVEYNTAPTPAPAPQPQSSGSTQASPPPPFSRSNTSDVASNRSSGTNNSNGGGFFRTYAHANANNADNVSVSSRSNGTYTPDLVFAEIGHGRGANGNGHGRNGSGSGSGNGRDAGAVAGPGPSTVSNMIQQTHALEAIRPRPTYPCNRDDVVDSPASYFRPPVPAFDARNNMYTFPRTNGTSASASAGPNTRAPIHDTSANHASTWPIYEPPTPIPFSSSSSPTTRELQESVHSALVGSGSGSGVTSAASTSASAARSVPGLVYESSAEPEEQQQQQHPPTGGGAGGGPDVRGRSMKRSLRSTLHAAENYASSFFFGGGAGGRGSSTSSSTSAPARDRLARPRGPTDPHAR</sequence>
<dbReference type="Proteomes" id="UP000294933">
    <property type="component" value="Unassembled WGS sequence"/>
</dbReference>
<feature type="domain" description="F-box" evidence="3">
    <location>
        <begin position="36"/>
        <end position="80"/>
    </location>
</feature>
<accession>A0A4R5XFP0</accession>
<feature type="compositionally biased region" description="Polar residues" evidence="2">
    <location>
        <begin position="874"/>
        <end position="886"/>
    </location>
</feature>
<dbReference type="OrthoDB" id="10257471at2759"/>
<dbReference type="Pfam" id="PF23622">
    <property type="entry name" value="LRR_At1g61320_AtMIF1"/>
    <property type="match status" value="1"/>
</dbReference>
<dbReference type="InterPro" id="IPR006553">
    <property type="entry name" value="Leu-rich_rpt_Cys-con_subtyp"/>
</dbReference>
<evidence type="ECO:0000259" key="4">
    <source>
        <dbReference type="Pfam" id="PF23622"/>
    </source>
</evidence>
<protein>
    <submittedName>
        <fullName evidence="6">RNI-like protein</fullName>
    </submittedName>
</protein>
<gene>
    <name evidence="6" type="ORF">BD410DRAFT_817845</name>
</gene>
<evidence type="ECO:0000259" key="3">
    <source>
        <dbReference type="Pfam" id="PF12937"/>
    </source>
</evidence>
<dbReference type="PANTHER" id="PTHR13382">
    <property type="entry name" value="MITOCHONDRIAL ATP SYNTHASE COUPLING FACTOR B"/>
    <property type="match status" value="1"/>
</dbReference>
<evidence type="ECO:0000256" key="2">
    <source>
        <dbReference type="SAM" id="MobiDB-lite"/>
    </source>
</evidence>
<dbReference type="InterPro" id="IPR032675">
    <property type="entry name" value="LRR_dom_sf"/>
</dbReference>
<dbReference type="InterPro" id="IPR001810">
    <property type="entry name" value="F-box_dom"/>
</dbReference>
<dbReference type="PANTHER" id="PTHR13382:SF67">
    <property type="entry name" value="SCF E3 UBIQUITIN LIGASE COMPLEX F-BOX PROTEIN POF2"/>
    <property type="match status" value="1"/>
</dbReference>
<feature type="compositionally biased region" description="Basic and acidic residues" evidence="2">
    <location>
        <begin position="1032"/>
        <end position="1048"/>
    </location>
</feature>
<feature type="region of interest" description="Disordered" evidence="2">
    <location>
        <begin position="787"/>
        <end position="818"/>
    </location>
</feature>
<dbReference type="InterPro" id="IPR036047">
    <property type="entry name" value="F-box-like_dom_sf"/>
</dbReference>
<feature type="domain" description="At1g61320/AtMIF1 LRR" evidence="4">
    <location>
        <begin position="392"/>
        <end position="474"/>
    </location>
</feature>
<dbReference type="CDD" id="cd09917">
    <property type="entry name" value="F-box_SF"/>
    <property type="match status" value="1"/>
</dbReference>
<dbReference type="InterPro" id="IPR055357">
    <property type="entry name" value="LRR_At1g61320_AtMIF1"/>
</dbReference>
<dbReference type="InterPro" id="IPR057207">
    <property type="entry name" value="FBXL15_LRR"/>
</dbReference>
<dbReference type="SMART" id="SM00367">
    <property type="entry name" value="LRR_CC"/>
    <property type="match status" value="12"/>
</dbReference>
<evidence type="ECO:0000256" key="1">
    <source>
        <dbReference type="ARBA" id="ARBA00022786"/>
    </source>
</evidence>
<name>A0A4R5XFP0_9AGAM</name>
<keyword evidence="1" id="KW-0833">Ubl conjugation pathway</keyword>
<feature type="compositionally biased region" description="Acidic residues" evidence="2">
    <location>
        <begin position="535"/>
        <end position="563"/>
    </location>
</feature>
<dbReference type="AlphaFoldDB" id="A0A4R5XFP0"/>
<feature type="domain" description="F-box/LRR-repeat protein 15-like leucin rich repeat" evidence="5">
    <location>
        <begin position="118"/>
        <end position="276"/>
    </location>
</feature>
<dbReference type="Pfam" id="PF12937">
    <property type="entry name" value="F-box-like"/>
    <property type="match status" value="1"/>
</dbReference>
<feature type="region of interest" description="Disordered" evidence="2">
    <location>
        <begin position="534"/>
        <end position="570"/>
    </location>
</feature>
<dbReference type="STRING" id="50990.A0A4R5XFP0"/>
<feature type="compositionally biased region" description="Low complexity" evidence="2">
    <location>
        <begin position="913"/>
        <end position="950"/>
    </location>
</feature>
<dbReference type="SUPFAM" id="SSF52047">
    <property type="entry name" value="RNI-like"/>
    <property type="match status" value="2"/>
</dbReference>
<feature type="compositionally biased region" description="Gly residues" evidence="2">
    <location>
        <begin position="788"/>
        <end position="809"/>
    </location>
</feature>
<dbReference type="GO" id="GO:0005737">
    <property type="term" value="C:cytoplasm"/>
    <property type="evidence" value="ECO:0007669"/>
    <property type="project" value="TreeGrafter"/>
</dbReference>
<organism evidence="6 7">
    <name type="scientific">Rickenella mellea</name>
    <dbReference type="NCBI Taxonomy" id="50990"/>
    <lineage>
        <taxon>Eukaryota</taxon>
        <taxon>Fungi</taxon>
        <taxon>Dikarya</taxon>
        <taxon>Basidiomycota</taxon>
        <taxon>Agaricomycotina</taxon>
        <taxon>Agaricomycetes</taxon>
        <taxon>Hymenochaetales</taxon>
        <taxon>Rickenellaceae</taxon>
        <taxon>Rickenella</taxon>
    </lineage>
</organism>
<dbReference type="SUPFAM" id="SSF81383">
    <property type="entry name" value="F-box domain"/>
    <property type="match status" value="1"/>
</dbReference>
<dbReference type="EMBL" id="ML170156">
    <property type="protein sequence ID" value="TDL29933.1"/>
    <property type="molecule type" value="Genomic_DNA"/>
</dbReference>
<feature type="region of interest" description="Disordered" evidence="2">
    <location>
        <begin position="874"/>
        <end position="950"/>
    </location>
</feature>
<evidence type="ECO:0000259" key="5">
    <source>
        <dbReference type="Pfam" id="PF25372"/>
    </source>
</evidence>
<feature type="compositionally biased region" description="Low complexity" evidence="2">
    <location>
        <begin position="737"/>
        <end position="749"/>
    </location>
</feature>
<feature type="compositionally biased region" description="Polar residues" evidence="2">
    <location>
        <begin position="657"/>
        <end position="667"/>
    </location>
</feature>
<evidence type="ECO:0000313" key="6">
    <source>
        <dbReference type="EMBL" id="TDL29933.1"/>
    </source>
</evidence>
<proteinExistence type="predicted"/>
<evidence type="ECO:0000313" key="7">
    <source>
        <dbReference type="Proteomes" id="UP000294933"/>
    </source>
</evidence>
<reference evidence="6 7" key="1">
    <citation type="submission" date="2018-06" db="EMBL/GenBank/DDBJ databases">
        <title>A transcriptomic atlas of mushroom development highlights an independent origin of complex multicellularity.</title>
        <authorList>
            <consortium name="DOE Joint Genome Institute"/>
            <person name="Krizsan K."/>
            <person name="Almasi E."/>
            <person name="Merenyi Z."/>
            <person name="Sahu N."/>
            <person name="Viragh M."/>
            <person name="Koszo T."/>
            <person name="Mondo S."/>
            <person name="Kiss B."/>
            <person name="Balint B."/>
            <person name="Kues U."/>
            <person name="Barry K."/>
            <person name="Hegedus J.C."/>
            <person name="Henrissat B."/>
            <person name="Johnson J."/>
            <person name="Lipzen A."/>
            <person name="Ohm R."/>
            <person name="Nagy I."/>
            <person name="Pangilinan J."/>
            <person name="Yan J."/>
            <person name="Xiong Y."/>
            <person name="Grigoriev I.V."/>
            <person name="Hibbett D.S."/>
            <person name="Nagy L.G."/>
        </authorList>
    </citation>
    <scope>NUCLEOTIDE SEQUENCE [LARGE SCALE GENOMIC DNA]</scope>
    <source>
        <strain evidence="6 7">SZMC22713</strain>
    </source>
</reference>
<feature type="region of interest" description="Disordered" evidence="2">
    <location>
        <begin position="651"/>
        <end position="749"/>
    </location>
</feature>
<dbReference type="Pfam" id="PF25372">
    <property type="entry name" value="DUF7885"/>
    <property type="match status" value="1"/>
</dbReference>